<gene>
    <name evidence="1" type="ORF">LtaPh_3629600</name>
</gene>
<dbReference type="InterPro" id="IPR027417">
    <property type="entry name" value="P-loop_NTPase"/>
</dbReference>
<reference evidence="1" key="1">
    <citation type="submission" date="2019-11" db="EMBL/GenBank/DDBJ databases">
        <title>Leishmania tarentolae CDS.</title>
        <authorList>
            <person name="Goto Y."/>
            <person name="Yamagishi J."/>
        </authorList>
    </citation>
    <scope>NUCLEOTIDE SEQUENCE [LARGE SCALE GENOMIC DNA]</scope>
    <source>
        <strain evidence="1">Parrot Tar II</strain>
    </source>
</reference>
<comment type="caution">
    <text evidence="1">The sequence shown here is derived from an EMBL/GenBank/DDBJ whole genome shotgun (WGS) entry which is preliminary data.</text>
</comment>
<dbReference type="AlphaFoldDB" id="A0A640KUD2"/>
<dbReference type="Proteomes" id="UP000419144">
    <property type="component" value="Unassembled WGS sequence"/>
</dbReference>
<dbReference type="OrthoDB" id="272016at2759"/>
<protein>
    <submittedName>
        <fullName evidence="1">Uncharacterized protein</fullName>
    </submittedName>
</protein>
<organism evidence="1 2">
    <name type="scientific">Leishmania tarentolae</name>
    <name type="common">Sauroleishmania tarentolae</name>
    <dbReference type="NCBI Taxonomy" id="5689"/>
    <lineage>
        <taxon>Eukaryota</taxon>
        <taxon>Discoba</taxon>
        <taxon>Euglenozoa</taxon>
        <taxon>Kinetoplastea</taxon>
        <taxon>Metakinetoplastina</taxon>
        <taxon>Trypanosomatida</taxon>
        <taxon>Trypanosomatidae</taxon>
        <taxon>Leishmaniinae</taxon>
        <taxon>Leishmania</taxon>
        <taxon>lizard Leishmania</taxon>
    </lineage>
</organism>
<dbReference type="EMBL" id="BLBS01000057">
    <property type="protein sequence ID" value="GET93370.1"/>
    <property type="molecule type" value="Genomic_DNA"/>
</dbReference>
<evidence type="ECO:0000313" key="2">
    <source>
        <dbReference type="Proteomes" id="UP000419144"/>
    </source>
</evidence>
<evidence type="ECO:0000313" key="1">
    <source>
        <dbReference type="EMBL" id="GET93370.1"/>
    </source>
</evidence>
<keyword evidence="2" id="KW-1185">Reference proteome</keyword>
<proteinExistence type="predicted"/>
<accession>A0A640KUD2</accession>
<dbReference type="VEuPathDB" id="TriTrypDB:LtaPh_3629600"/>
<dbReference type="SUPFAM" id="SSF52540">
    <property type="entry name" value="P-loop containing nucleoside triphosphate hydrolases"/>
    <property type="match status" value="1"/>
</dbReference>
<sequence>MCTAPSPLPPLPHVPLSPLLLPHLPWYSTALSHINRHARAFGCGRSPNNAEDTSAAARNMHTSACAISRCVAASIRWLDCASATLNPNRLPEHAVQLDEMLAFLHNALPVPSTLQDEWSTQVWTMAGEPYIVYLLRCLAHHSGLTQLSPHFIVPVTEMGNDDGGAVVAVTAENSASHSSRLFLERCVVVGVRVDPTTKNLLQTGWETQPCPHCVVRDGAATDAHDGLSRGLQSCVLPLLYGGAQCGECGNAFPLVPTWTRVLYLVLQRNDRSRAAAVAYGEEVHRHIWLGVTMDALLYTSATEQQQQLLVVHAAAPPAAAALSTTLSYAKATKGAFYLFCQEEHIRRLALKWGDGTAFSAATNLRDVAHRVAPQLQGQAYIKELLLLVALHIVYYASHPTAIESHRHPLHVLLVGPAKTGKSALLQEVAQLIGLEAEVLDSTVVRTGGSSGAVGGSSFSAALPT</sequence>
<dbReference type="Gene3D" id="3.40.50.300">
    <property type="entry name" value="P-loop containing nucleotide triphosphate hydrolases"/>
    <property type="match status" value="1"/>
</dbReference>
<name>A0A640KUD2_LEITA</name>